<comment type="caution">
    <text evidence="7">The sequence shown here is derived from an EMBL/GenBank/DDBJ whole genome shotgun (WGS) entry which is preliminary data.</text>
</comment>
<proteinExistence type="predicted"/>
<accession>A0A9P0VY51</accession>
<feature type="domain" description="SPX" evidence="5">
    <location>
        <begin position="1"/>
        <end position="160"/>
    </location>
</feature>
<organism evidence="7 8">
    <name type="scientific">[Candida] railenensis</name>
    <dbReference type="NCBI Taxonomy" id="45579"/>
    <lineage>
        <taxon>Eukaryota</taxon>
        <taxon>Fungi</taxon>
        <taxon>Dikarya</taxon>
        <taxon>Ascomycota</taxon>
        <taxon>Saccharomycotina</taxon>
        <taxon>Pichiomycetes</taxon>
        <taxon>Debaryomycetaceae</taxon>
        <taxon>Kurtzmaniella</taxon>
    </lineage>
</organism>
<dbReference type="EMBL" id="CAKXYY010000007">
    <property type="protein sequence ID" value="CAH2352646.1"/>
    <property type="molecule type" value="Genomic_DNA"/>
</dbReference>
<dbReference type="PROSITE" id="PS51704">
    <property type="entry name" value="GP_PDE"/>
    <property type="match status" value="1"/>
</dbReference>
<dbReference type="InterPro" id="IPR002110">
    <property type="entry name" value="Ankyrin_rpt"/>
</dbReference>
<dbReference type="PANTHER" id="PTHR24125">
    <property type="entry name" value="ANKYRIN REPEAT AND DEATH DOMAIN-CONTAINING PROTEIN"/>
    <property type="match status" value="1"/>
</dbReference>
<keyword evidence="8" id="KW-1185">Reference proteome</keyword>
<evidence type="ECO:0000256" key="1">
    <source>
        <dbReference type="ARBA" id="ARBA00022737"/>
    </source>
</evidence>
<evidence type="ECO:0000256" key="3">
    <source>
        <dbReference type="PROSITE-ProRule" id="PRU00023"/>
    </source>
</evidence>
<keyword evidence="1" id="KW-0677">Repeat</keyword>
<feature type="region of interest" description="Disordered" evidence="4">
    <location>
        <begin position="201"/>
        <end position="243"/>
    </location>
</feature>
<evidence type="ECO:0000313" key="7">
    <source>
        <dbReference type="EMBL" id="CAH2352646.1"/>
    </source>
</evidence>
<feature type="repeat" description="ANK" evidence="3">
    <location>
        <begin position="561"/>
        <end position="593"/>
    </location>
</feature>
<evidence type="ECO:0000256" key="2">
    <source>
        <dbReference type="ARBA" id="ARBA00023043"/>
    </source>
</evidence>
<name>A0A9P0VY51_9ASCO</name>
<dbReference type="InterPro" id="IPR057506">
    <property type="entry name" value="C2_GPCPD1"/>
</dbReference>
<dbReference type="PANTHER" id="PTHR24125:SF5">
    <property type="entry name" value="ANKYRIN REPEAT PROTEIN"/>
    <property type="match status" value="1"/>
</dbReference>
<feature type="compositionally biased region" description="Low complexity" evidence="4">
    <location>
        <begin position="925"/>
        <end position="942"/>
    </location>
</feature>
<dbReference type="Gene3D" id="1.25.40.20">
    <property type="entry name" value="Ankyrin repeat-containing domain"/>
    <property type="match status" value="1"/>
</dbReference>
<protein>
    <submittedName>
        <fullName evidence="7">Phosphate system positive regulatory protein Pho81p</fullName>
    </submittedName>
</protein>
<dbReference type="Proteomes" id="UP000837801">
    <property type="component" value="Unassembled WGS sequence"/>
</dbReference>
<feature type="region of interest" description="Disordered" evidence="4">
    <location>
        <begin position="925"/>
        <end position="952"/>
    </location>
</feature>
<evidence type="ECO:0000259" key="6">
    <source>
        <dbReference type="PROSITE" id="PS51704"/>
    </source>
</evidence>
<feature type="repeat" description="ANK" evidence="3">
    <location>
        <begin position="527"/>
        <end position="559"/>
    </location>
</feature>
<dbReference type="CDD" id="cd14483">
    <property type="entry name" value="SPX_PHO81_NUC-2_like"/>
    <property type="match status" value="1"/>
</dbReference>
<dbReference type="PROSITE" id="PS50088">
    <property type="entry name" value="ANK_REPEAT"/>
    <property type="match status" value="2"/>
</dbReference>
<dbReference type="SMART" id="SM00248">
    <property type="entry name" value="ANK"/>
    <property type="match status" value="6"/>
</dbReference>
<gene>
    <name evidence="7" type="ORF">CLIB1423_07S04346</name>
</gene>
<dbReference type="GO" id="GO:0008081">
    <property type="term" value="F:phosphoric diester hydrolase activity"/>
    <property type="evidence" value="ECO:0007669"/>
    <property type="project" value="InterPro"/>
</dbReference>
<dbReference type="InterPro" id="IPR004331">
    <property type="entry name" value="SPX_dom"/>
</dbReference>
<keyword evidence="2 3" id="KW-0040">ANK repeat</keyword>
<dbReference type="SUPFAM" id="SSF51695">
    <property type="entry name" value="PLC-like phosphodiesterases"/>
    <property type="match status" value="1"/>
</dbReference>
<dbReference type="PROSITE" id="PS51382">
    <property type="entry name" value="SPX"/>
    <property type="match status" value="1"/>
</dbReference>
<dbReference type="OrthoDB" id="1577640at2759"/>
<evidence type="ECO:0000313" key="8">
    <source>
        <dbReference type="Proteomes" id="UP000837801"/>
    </source>
</evidence>
<dbReference type="Pfam" id="PF03105">
    <property type="entry name" value="SPX"/>
    <property type="match status" value="2"/>
</dbReference>
<feature type="compositionally biased region" description="Polar residues" evidence="4">
    <location>
        <begin position="201"/>
        <end position="229"/>
    </location>
</feature>
<sequence>MKFGKYLASRQLELPEYSGHFIDYKALKKLIKQLAVQSTGESLQENKASFFFRVERELDKVNHFYLEKQANLAINLDLLMVKKSELLSKSDYTNKLDTSNSTAPLRNSISYLNLYQNFKKIHQDLIRLQQFIELNETGFSKVVKKWDKRSKSHTKELFISSAVSVQPVFHKNEINELSDLVTQCLFDLESLIDGDFSGMSPQLTRTSGTAPPSMPTGSTGSGANTVTSRHNSEDHRDSVSSIMGPNFTTNHSLLVNVSDTEIDDLYSSFVNVATIKDPDLALLAQWVEKVKESSQESGSSTIKFKFSKVFLLSISNLKISDTFLETFLDLINYNIDLSFISDDLNNNKNILHESCSILPTNNHDESGNPNHHVVINNGVKVINSTDSIIHSRTFIVSYLMSNLSPALRSKLLVSPAFNGRTCLHYASQYNRLDLLDIILPYFPKEHLDDLDNESMSALLLAIKHNNFEVITRLVASGSNCFPQTNDGKLQYLPVNYSCKFGNYQILEYILKQDKKIENGLINQQDVEGLFPLHVIARSGHYTLIRLLIEYGAEVNQIDGLNKWTPLFYSASEGHVQTTKELVKFGAKLDLVDDDGYNVLYYCVVEGHIKVLNVLLSYYDDIFGTNNGMESLANGQSPDFIGRNSNMKDRRMEGDNDQHTNVHSNKNLLHESDLNSRSIDSAMSIGDDDIMEKDDSDDDDIVEGNSEKMIEEDPIDSIPDLQLPPPILPLRRYGHNFLEQKVLIELIFPPDQKFITLFNSVADLIPGRLTLTSNISDIVPRNILLPMSDDTKANNNCIFQTETDSLHEFRIDFEIFPKFGTRLIAKTTALTFSQIDTSSPEINSIQLPLFDLRLRNIGELKFDYQVIFPFAGNLLETSKFDTYWKSSTSFVKNRQVLKLNAAGGLSPNNFLSSSINSSIGGANSQPGAAVGSSNGSIGSSDGAPATSHNTNTGNDIMSTLAPSSFVTATSLSGEYLRIKVCLLNDGTPIVCPFWSIALTETIDLYLPNLSLEQLYSITNDLFDYNKVINDLSGMTLKDLPLIKKLLKIIYLPLDLLLDALNFEINLNLEVVFPSQYELEKLPIVGNIQSNLNNFIDSTLNNIFNHIRNQKVKSGSGAGRSIILLSSNSLVCKILNWKQPNFPVFLIMNGIKYNANKRIFESRTTNSLLMEEKDLEENQCAANSKNGYEFNSSENNYNNKDSSSLLNDSQEVTIRSIKEAVNFTINNNLIGLITSVHLLNLVPKLVPLIRARGLVLVASSDAYDNQEQDEGYILGKGLDAYTKTDINGLRFNDVLRFKEDVTM</sequence>
<dbReference type="GO" id="GO:0006629">
    <property type="term" value="P:lipid metabolic process"/>
    <property type="evidence" value="ECO:0007669"/>
    <property type="project" value="InterPro"/>
</dbReference>
<dbReference type="Pfam" id="PF12796">
    <property type="entry name" value="Ank_2"/>
    <property type="match status" value="2"/>
</dbReference>
<dbReference type="SUPFAM" id="SSF48403">
    <property type="entry name" value="Ankyrin repeat"/>
    <property type="match status" value="1"/>
</dbReference>
<evidence type="ECO:0000259" key="5">
    <source>
        <dbReference type="PROSITE" id="PS51382"/>
    </source>
</evidence>
<dbReference type="PROSITE" id="PS50297">
    <property type="entry name" value="ANK_REP_REGION"/>
    <property type="match status" value="2"/>
</dbReference>
<dbReference type="Pfam" id="PF25329">
    <property type="entry name" value="C2_GDE1"/>
    <property type="match status" value="1"/>
</dbReference>
<dbReference type="InterPro" id="IPR036770">
    <property type="entry name" value="Ankyrin_rpt-contain_sf"/>
</dbReference>
<reference evidence="7" key="1">
    <citation type="submission" date="2022-03" db="EMBL/GenBank/DDBJ databases">
        <authorList>
            <person name="Legras J.-L."/>
            <person name="Devillers H."/>
            <person name="Grondin C."/>
        </authorList>
    </citation>
    <scope>NUCLEOTIDE SEQUENCE</scope>
    <source>
        <strain evidence="7">CLIB 1423</strain>
    </source>
</reference>
<dbReference type="InterPro" id="IPR017946">
    <property type="entry name" value="PLC-like_Pdiesterase_TIM-brl"/>
</dbReference>
<dbReference type="InterPro" id="IPR030395">
    <property type="entry name" value="GP_PDE_dom"/>
</dbReference>
<feature type="domain" description="GP-PDE" evidence="6">
    <location>
        <begin position="934"/>
        <end position="1299"/>
    </location>
</feature>
<dbReference type="InterPro" id="IPR052457">
    <property type="entry name" value="Ankyrin-DD_containing_protein"/>
</dbReference>
<evidence type="ECO:0000256" key="4">
    <source>
        <dbReference type="SAM" id="MobiDB-lite"/>
    </source>
</evidence>